<evidence type="ECO:0000313" key="15">
    <source>
        <dbReference type="Proteomes" id="UP001144471"/>
    </source>
</evidence>
<evidence type="ECO:0000256" key="11">
    <source>
        <dbReference type="ARBA" id="ARBA00030119"/>
    </source>
</evidence>
<evidence type="ECO:0000256" key="12">
    <source>
        <dbReference type="ARBA" id="ARBA00032722"/>
    </source>
</evidence>
<dbReference type="PROSITE" id="PS51379">
    <property type="entry name" value="4FE4S_FER_2"/>
    <property type="match status" value="2"/>
</dbReference>
<accession>A0A9W6GIA6</accession>
<name>A0A9W6GIA6_9FUSO</name>
<gene>
    <name evidence="14" type="primary">pyrD</name>
    <name evidence="14" type="ORF">PM10SUCC1_01580</name>
</gene>
<protein>
    <recommendedName>
        <fullName evidence="12">Dihydrothymine dehydrogenase</fullName>
    </recommendedName>
    <alternativeName>
        <fullName evidence="11">Dihydrouracil dehydrogenase</fullName>
    </alternativeName>
</protein>
<dbReference type="SUPFAM" id="SSF54862">
    <property type="entry name" value="4Fe-4S ferredoxins"/>
    <property type="match status" value="1"/>
</dbReference>
<dbReference type="InterPro" id="IPR013785">
    <property type="entry name" value="Aldolase_TIM"/>
</dbReference>
<proteinExistence type="inferred from homology"/>
<dbReference type="Pfam" id="PF14697">
    <property type="entry name" value="Fer4_21"/>
    <property type="match status" value="1"/>
</dbReference>
<dbReference type="GO" id="GO:0051536">
    <property type="term" value="F:iron-sulfur cluster binding"/>
    <property type="evidence" value="ECO:0007669"/>
    <property type="project" value="UniProtKB-KW"/>
</dbReference>
<dbReference type="Gene3D" id="3.20.20.70">
    <property type="entry name" value="Aldolase class I"/>
    <property type="match status" value="1"/>
</dbReference>
<evidence type="ECO:0000256" key="9">
    <source>
        <dbReference type="ARBA" id="ARBA00023004"/>
    </source>
</evidence>
<keyword evidence="7" id="KW-0665">Pyrimidine biosynthesis</keyword>
<dbReference type="Proteomes" id="UP001144471">
    <property type="component" value="Unassembled WGS sequence"/>
</dbReference>
<comment type="pathway">
    <text evidence="2">Pyrimidine metabolism; UMP biosynthesis via de novo pathway.</text>
</comment>
<dbReference type="Gene3D" id="3.30.70.20">
    <property type="match status" value="2"/>
</dbReference>
<comment type="cofactor">
    <cofactor evidence="1">
        <name>FMN</name>
        <dbReference type="ChEBI" id="CHEBI:58210"/>
    </cofactor>
</comment>
<evidence type="ECO:0000256" key="2">
    <source>
        <dbReference type="ARBA" id="ARBA00004725"/>
    </source>
</evidence>
<dbReference type="InterPro" id="IPR050074">
    <property type="entry name" value="DHO_dehydrogenase"/>
</dbReference>
<dbReference type="InterPro" id="IPR023359">
    <property type="entry name" value="Dihydro_DH_chainA_dom2"/>
</dbReference>
<dbReference type="InterPro" id="IPR005720">
    <property type="entry name" value="Dihydroorotate_DH_cat"/>
</dbReference>
<evidence type="ECO:0000256" key="7">
    <source>
        <dbReference type="ARBA" id="ARBA00022975"/>
    </source>
</evidence>
<dbReference type="GO" id="GO:0046872">
    <property type="term" value="F:metal ion binding"/>
    <property type="evidence" value="ECO:0007669"/>
    <property type="project" value="UniProtKB-KW"/>
</dbReference>
<keyword evidence="9" id="KW-0408">Iron</keyword>
<evidence type="ECO:0000256" key="3">
    <source>
        <dbReference type="ARBA" id="ARBA00010804"/>
    </source>
</evidence>
<organism evidence="14 15">
    <name type="scientific">Propionigenium maris DSM 9537</name>
    <dbReference type="NCBI Taxonomy" id="1123000"/>
    <lineage>
        <taxon>Bacteria</taxon>
        <taxon>Fusobacteriati</taxon>
        <taxon>Fusobacteriota</taxon>
        <taxon>Fusobacteriia</taxon>
        <taxon>Fusobacteriales</taxon>
        <taxon>Fusobacteriaceae</taxon>
        <taxon>Propionigenium</taxon>
    </lineage>
</organism>
<evidence type="ECO:0000313" key="14">
    <source>
        <dbReference type="EMBL" id="GLI54643.1"/>
    </source>
</evidence>
<dbReference type="Pfam" id="PF01180">
    <property type="entry name" value="DHO_dh"/>
    <property type="match status" value="1"/>
</dbReference>
<keyword evidence="6" id="KW-0479">Metal-binding</keyword>
<dbReference type="InterPro" id="IPR017896">
    <property type="entry name" value="4Fe4S_Fe-S-bd"/>
</dbReference>
<evidence type="ECO:0000256" key="6">
    <source>
        <dbReference type="ARBA" id="ARBA00022723"/>
    </source>
</evidence>
<dbReference type="PROSITE" id="PS00198">
    <property type="entry name" value="4FE4S_FER_1"/>
    <property type="match status" value="1"/>
</dbReference>
<dbReference type="AlphaFoldDB" id="A0A9W6GIA6"/>
<dbReference type="GO" id="GO:0006221">
    <property type="term" value="P:pyrimidine nucleotide biosynthetic process"/>
    <property type="evidence" value="ECO:0007669"/>
    <property type="project" value="UniProtKB-KW"/>
</dbReference>
<evidence type="ECO:0000256" key="4">
    <source>
        <dbReference type="ARBA" id="ARBA00022630"/>
    </source>
</evidence>
<keyword evidence="8" id="KW-0560">Oxidoreductase</keyword>
<dbReference type="Gene3D" id="2.30.26.10">
    <property type="entry name" value="Dihydroorotate Dehydrogenase A, chain A, domain 2"/>
    <property type="match status" value="1"/>
</dbReference>
<dbReference type="InterPro" id="IPR017900">
    <property type="entry name" value="4Fe4S_Fe_S_CS"/>
</dbReference>
<keyword evidence="5" id="KW-0288">FMN</keyword>
<reference evidence="14" key="1">
    <citation type="submission" date="2022-12" db="EMBL/GenBank/DDBJ databases">
        <title>Reference genome sequencing for broad-spectrum identification of bacterial and archaeal isolates by mass spectrometry.</title>
        <authorList>
            <person name="Sekiguchi Y."/>
            <person name="Tourlousse D.M."/>
        </authorList>
    </citation>
    <scope>NUCLEOTIDE SEQUENCE</scope>
    <source>
        <strain evidence="14">10succ1</strain>
    </source>
</reference>
<keyword evidence="15" id="KW-1185">Reference proteome</keyword>
<feature type="domain" description="4Fe-4S ferredoxin-type" evidence="13">
    <location>
        <begin position="338"/>
        <end position="366"/>
    </location>
</feature>
<comment type="caution">
    <text evidence="14">The sequence shown here is derived from an EMBL/GenBank/DDBJ whole genome shotgun (WGS) entry which is preliminary data.</text>
</comment>
<dbReference type="SUPFAM" id="SSF51395">
    <property type="entry name" value="FMN-linked oxidoreductases"/>
    <property type="match status" value="1"/>
</dbReference>
<evidence type="ECO:0000256" key="10">
    <source>
        <dbReference type="ARBA" id="ARBA00023014"/>
    </source>
</evidence>
<keyword evidence="10" id="KW-0411">Iron-sulfur</keyword>
<dbReference type="EMBL" id="BSDY01000001">
    <property type="protein sequence ID" value="GLI54643.1"/>
    <property type="molecule type" value="Genomic_DNA"/>
</dbReference>
<dbReference type="GO" id="GO:0005737">
    <property type="term" value="C:cytoplasm"/>
    <property type="evidence" value="ECO:0007669"/>
    <property type="project" value="InterPro"/>
</dbReference>
<evidence type="ECO:0000256" key="8">
    <source>
        <dbReference type="ARBA" id="ARBA00023002"/>
    </source>
</evidence>
<comment type="similarity">
    <text evidence="3">Belongs to the dihydropyrimidine dehydrogenase family.</text>
</comment>
<evidence type="ECO:0000256" key="5">
    <source>
        <dbReference type="ARBA" id="ARBA00022643"/>
    </source>
</evidence>
<dbReference type="GO" id="GO:0004152">
    <property type="term" value="F:dihydroorotate dehydrogenase activity"/>
    <property type="evidence" value="ECO:0007669"/>
    <property type="project" value="TreeGrafter"/>
</dbReference>
<sequence>MANIKVNFAGLEYENPVIVAAGPPSKDAEACVAAVNNGAAGVVAKTISSVAADIPKPCMHDFKGKHFLNTELWSEESPEHGVENEYARCKAANEPLIIGLGYVEEDIRKLIPMVDKFADAYEISSHYVGRDLTPMLNTLRAAKELSEKPVFMKVSPGVENLPEVARKLEENGADGLVAINSVGPCLSIDLESGKPHMGSKNGYGWMSGAAIKPIAMRVVYELASAVNIPVFAVGGITKGEDVIEFVMAGATAVQVCTQAIIEGPKAFGRIVKETEAWLDAHGYESLEDIRGMAIENLRGRTAPNYVTSAPVVAAEQCVGCNVCEKLCPYHAIEVNENKVAVVDEKTCFGCGVCVSKCPKGAMTIAR</sequence>
<dbReference type="RefSeq" id="WP_281832441.1">
    <property type="nucleotide sequence ID" value="NZ_BSDY01000001.1"/>
</dbReference>
<keyword evidence="4" id="KW-0285">Flavoprotein</keyword>
<evidence type="ECO:0000256" key="1">
    <source>
        <dbReference type="ARBA" id="ARBA00001917"/>
    </source>
</evidence>
<dbReference type="PANTHER" id="PTHR48109:SF1">
    <property type="entry name" value="DIHYDROOROTATE DEHYDROGENASE (FUMARATE)"/>
    <property type="match status" value="1"/>
</dbReference>
<dbReference type="PANTHER" id="PTHR48109">
    <property type="entry name" value="DIHYDROOROTATE DEHYDROGENASE (QUINONE), MITOCHONDRIAL-RELATED"/>
    <property type="match status" value="1"/>
</dbReference>
<feature type="domain" description="4Fe-4S ferredoxin-type" evidence="13">
    <location>
        <begin position="308"/>
        <end position="337"/>
    </location>
</feature>
<evidence type="ECO:0000259" key="13">
    <source>
        <dbReference type="PROSITE" id="PS51379"/>
    </source>
</evidence>
<dbReference type="GO" id="GO:0006207">
    <property type="term" value="P:'de novo' pyrimidine nucleobase biosynthetic process"/>
    <property type="evidence" value="ECO:0007669"/>
    <property type="project" value="TreeGrafter"/>
</dbReference>